<dbReference type="VEuPathDB" id="TriTrypDB:TRSC58_01391"/>
<dbReference type="OrthoDB" id="270866at2759"/>
<name>A0A061J7K9_TRYRA</name>
<evidence type="ECO:0000313" key="2">
    <source>
        <dbReference type="Proteomes" id="UP000031737"/>
    </source>
</evidence>
<sequence>MLQRTATALRYRTAWRELLHPLPVRARRAEWLKRDAVEQNEALLRRPYYTLKSYTLPPVVGQQPAISTTAARRRGAAYCTSSDSVDDILRQPRRVTSPERLQELREKLQFPSTVGPQLEVMSPTGRPTESYTEAYGARLRPRYPESWDTVPPHQPSRGML</sequence>
<protein>
    <submittedName>
        <fullName evidence="1">Uncharacterized protein</fullName>
    </submittedName>
</protein>
<dbReference type="EMBL" id="AUPL01001391">
    <property type="protein sequence ID" value="ESL10869.1"/>
    <property type="molecule type" value="Genomic_DNA"/>
</dbReference>
<dbReference type="CDD" id="cd23712">
    <property type="entry name" value="mL63"/>
    <property type="match status" value="1"/>
</dbReference>
<dbReference type="AlphaFoldDB" id="A0A061J7K9"/>
<gene>
    <name evidence="1" type="ORF">TRSC58_01391</name>
</gene>
<proteinExistence type="predicted"/>
<organism evidence="1 2">
    <name type="scientific">Trypanosoma rangeli SC58</name>
    <dbReference type="NCBI Taxonomy" id="429131"/>
    <lineage>
        <taxon>Eukaryota</taxon>
        <taxon>Discoba</taxon>
        <taxon>Euglenozoa</taxon>
        <taxon>Kinetoplastea</taxon>
        <taxon>Metakinetoplastina</taxon>
        <taxon>Trypanosomatida</taxon>
        <taxon>Trypanosomatidae</taxon>
        <taxon>Trypanosoma</taxon>
        <taxon>Herpetosoma</taxon>
    </lineage>
</organism>
<evidence type="ECO:0000313" key="1">
    <source>
        <dbReference type="EMBL" id="ESL10869.1"/>
    </source>
</evidence>
<reference evidence="1 2" key="1">
    <citation type="submission" date="2013-07" db="EMBL/GenBank/DDBJ databases">
        <authorList>
            <person name="Stoco P.H."/>
            <person name="Wagner G."/>
            <person name="Gerber A."/>
            <person name="Zaha A."/>
            <person name="Thompson C."/>
            <person name="Bartholomeu D.C."/>
            <person name="Luckemeyer D.D."/>
            <person name="Bahia D."/>
            <person name="Loreto E."/>
            <person name="Prestes E.B."/>
            <person name="Lima F.M."/>
            <person name="Rodrigues-Luiz G."/>
            <person name="Vallejo G.A."/>
            <person name="Filho J.F."/>
            <person name="Monteiro K.M."/>
            <person name="Tyler K.M."/>
            <person name="de Almeida L.G."/>
            <person name="Ortiz M.F."/>
            <person name="Siervo M.A."/>
            <person name="de Moraes M.H."/>
            <person name="Cunha O.L."/>
            <person name="Mendonca-Neto R."/>
            <person name="Silva R."/>
            <person name="Teixeira S.M."/>
            <person name="Murta S.M."/>
            <person name="Sincero T.C."/>
            <person name="Mendes T.A."/>
            <person name="Urmenyi T.P."/>
            <person name="Silva V.G."/>
            <person name="da Rocha W.D."/>
            <person name="Andersson B."/>
            <person name="Romanha A.J."/>
            <person name="Steindel M."/>
            <person name="de Vasconcelos A.T."/>
            <person name="Grisard E.C."/>
        </authorList>
    </citation>
    <scope>NUCLEOTIDE SEQUENCE [LARGE SCALE GENOMIC DNA]</scope>
    <source>
        <strain evidence="1 2">SC58</strain>
    </source>
</reference>
<keyword evidence="2" id="KW-1185">Reference proteome</keyword>
<dbReference type="Proteomes" id="UP000031737">
    <property type="component" value="Unassembled WGS sequence"/>
</dbReference>
<accession>A0A061J7K9</accession>
<comment type="caution">
    <text evidence="1">The sequence shown here is derived from an EMBL/GenBank/DDBJ whole genome shotgun (WGS) entry which is preliminary data.</text>
</comment>